<evidence type="ECO:0000259" key="8">
    <source>
        <dbReference type="Pfam" id="PF10502"/>
    </source>
</evidence>
<dbReference type="GO" id="GO:0004252">
    <property type="term" value="F:serine-type endopeptidase activity"/>
    <property type="evidence" value="ECO:0007669"/>
    <property type="project" value="InterPro"/>
</dbReference>
<dbReference type="OrthoDB" id="128315at2"/>
<dbReference type="PANTHER" id="PTHR43390:SF1">
    <property type="entry name" value="CHLOROPLAST PROCESSING PEPTIDASE"/>
    <property type="match status" value="1"/>
</dbReference>
<dbReference type="PROSITE" id="PS00761">
    <property type="entry name" value="SPASE_I_3"/>
    <property type="match status" value="1"/>
</dbReference>
<sequence length="264" mass="30078">MSTPAAAPQPHLNRWAHLRMHLPSLPHAFVSLLQTVVVALFVLTFLLQPLLIPSESMERTLLVGDFLLFNKQVFAPADRLAKWLLPYRSVARGDIIVFHHPQPPMLIKRVVGIPGDHLRIVNGQVFVNGVALRQPYAVFEPAPPDPARENFPANIYTDPEVDPEWWRQMESLTRDGELVVPAGEYFVLGDNRNHSLDSRYWGFVPRRAIVARPLVIYFSLVRHSSTDAQLDAPQASDDRLGHERELAERLTGFVRWGRIFRVVH</sequence>
<dbReference type="NCBIfam" id="TIGR02227">
    <property type="entry name" value="sigpep_I_bact"/>
    <property type="match status" value="1"/>
</dbReference>
<evidence type="ECO:0000256" key="1">
    <source>
        <dbReference type="ARBA" id="ARBA00000677"/>
    </source>
</evidence>
<dbReference type="CDD" id="cd06530">
    <property type="entry name" value="S26_SPase_I"/>
    <property type="match status" value="1"/>
</dbReference>
<keyword evidence="7" id="KW-0472">Membrane</keyword>
<dbReference type="PROSITE" id="PS00760">
    <property type="entry name" value="SPASE_I_2"/>
    <property type="match status" value="1"/>
</dbReference>
<dbReference type="InterPro" id="IPR019758">
    <property type="entry name" value="Pept_S26A_signal_pept_1_CS"/>
</dbReference>
<comment type="catalytic activity">
    <reaction evidence="1 7">
        <text>Cleavage of hydrophobic, N-terminal signal or leader sequences from secreted and periplasmic proteins.</text>
        <dbReference type="EC" id="3.4.21.89"/>
    </reaction>
</comment>
<evidence type="ECO:0000256" key="5">
    <source>
        <dbReference type="ARBA" id="ARBA00022801"/>
    </source>
</evidence>
<dbReference type="InterPro" id="IPR000223">
    <property type="entry name" value="Pept_S26A_signal_pept_1"/>
</dbReference>
<keyword evidence="7" id="KW-1133">Transmembrane helix</keyword>
<dbReference type="SUPFAM" id="SSF51306">
    <property type="entry name" value="LexA/Signal peptidase"/>
    <property type="match status" value="1"/>
</dbReference>
<organism evidence="9 10">
    <name type="scientific">Candidatus Sulfuritelmatomonas gaucii</name>
    <dbReference type="NCBI Taxonomy" id="2043161"/>
    <lineage>
        <taxon>Bacteria</taxon>
        <taxon>Pseudomonadati</taxon>
        <taxon>Acidobacteriota</taxon>
        <taxon>Terriglobia</taxon>
        <taxon>Terriglobales</taxon>
        <taxon>Acidobacteriaceae</taxon>
        <taxon>Candidatus Sulfuritelmatomonas</taxon>
    </lineage>
</organism>
<evidence type="ECO:0000313" key="10">
    <source>
        <dbReference type="Proteomes" id="UP000239735"/>
    </source>
</evidence>
<reference evidence="10" key="1">
    <citation type="submission" date="2018-02" db="EMBL/GenBank/DDBJ databases">
        <authorList>
            <person name="Hausmann B."/>
        </authorList>
    </citation>
    <scope>NUCLEOTIDE SEQUENCE [LARGE SCALE GENOMIC DNA]</scope>
    <source>
        <strain evidence="10">Peat soil MAG SbA5</strain>
    </source>
</reference>
<evidence type="ECO:0000256" key="3">
    <source>
        <dbReference type="ARBA" id="ARBA00013208"/>
    </source>
</evidence>
<evidence type="ECO:0000256" key="4">
    <source>
        <dbReference type="ARBA" id="ARBA00019232"/>
    </source>
</evidence>
<dbReference type="InterPro" id="IPR019757">
    <property type="entry name" value="Pept_S26A_signal_pept_1_Lys-AS"/>
</dbReference>
<dbReference type="GO" id="GO:0006465">
    <property type="term" value="P:signal peptide processing"/>
    <property type="evidence" value="ECO:0007669"/>
    <property type="project" value="InterPro"/>
</dbReference>
<keyword evidence="7" id="KW-0812">Transmembrane</keyword>
<keyword evidence="7" id="KW-0645">Protease</keyword>
<proteinExistence type="inferred from homology"/>
<dbReference type="Proteomes" id="UP000239735">
    <property type="component" value="Unassembled WGS sequence"/>
</dbReference>
<dbReference type="EMBL" id="OKRB01000093">
    <property type="protein sequence ID" value="SPE22781.1"/>
    <property type="molecule type" value="Genomic_DNA"/>
</dbReference>
<dbReference type="InterPro" id="IPR019533">
    <property type="entry name" value="Peptidase_S26"/>
</dbReference>
<feature type="transmembrane region" description="Helical" evidence="7">
    <location>
        <begin position="28"/>
        <end position="52"/>
    </location>
</feature>
<keyword evidence="5 7" id="KW-0378">Hydrolase</keyword>
<feature type="active site" evidence="6">
    <location>
        <position position="56"/>
    </location>
</feature>
<feature type="domain" description="Peptidase S26" evidence="8">
    <location>
        <begin position="29"/>
        <end position="217"/>
    </location>
</feature>
<evidence type="ECO:0000256" key="7">
    <source>
        <dbReference type="RuleBase" id="RU362042"/>
    </source>
</evidence>
<feature type="active site" evidence="6">
    <location>
        <position position="108"/>
    </location>
</feature>
<dbReference type="EC" id="3.4.21.89" evidence="3 7"/>
<dbReference type="AlphaFoldDB" id="A0A2N9LHQ9"/>
<dbReference type="PRINTS" id="PR00727">
    <property type="entry name" value="LEADERPTASE"/>
</dbReference>
<dbReference type="Pfam" id="PF10502">
    <property type="entry name" value="Peptidase_S26"/>
    <property type="match status" value="1"/>
</dbReference>
<comment type="similarity">
    <text evidence="2 7">Belongs to the peptidase S26 family.</text>
</comment>
<dbReference type="InterPro" id="IPR036286">
    <property type="entry name" value="LexA/Signal_pep-like_sf"/>
</dbReference>
<evidence type="ECO:0000313" key="9">
    <source>
        <dbReference type="EMBL" id="SPE22781.1"/>
    </source>
</evidence>
<gene>
    <name evidence="9" type="primary">lepB</name>
    <name evidence="9" type="ORF">SBA5_360019</name>
</gene>
<dbReference type="Gene3D" id="2.10.109.10">
    <property type="entry name" value="Umud Fragment, subunit A"/>
    <property type="match status" value="1"/>
</dbReference>
<evidence type="ECO:0000256" key="6">
    <source>
        <dbReference type="PIRSR" id="PIRSR600223-1"/>
    </source>
</evidence>
<dbReference type="GO" id="GO:0009003">
    <property type="term" value="F:signal peptidase activity"/>
    <property type="evidence" value="ECO:0007669"/>
    <property type="project" value="UniProtKB-EC"/>
</dbReference>
<accession>A0A2N9LHQ9</accession>
<protein>
    <recommendedName>
        <fullName evidence="4 7">Signal peptidase I</fullName>
        <ecNumber evidence="3 7">3.4.21.89</ecNumber>
    </recommendedName>
</protein>
<dbReference type="GO" id="GO:0016020">
    <property type="term" value="C:membrane"/>
    <property type="evidence" value="ECO:0007669"/>
    <property type="project" value="UniProtKB-SubCell"/>
</dbReference>
<name>A0A2N9LHQ9_9BACT</name>
<evidence type="ECO:0000256" key="2">
    <source>
        <dbReference type="ARBA" id="ARBA00009370"/>
    </source>
</evidence>
<dbReference type="PANTHER" id="PTHR43390">
    <property type="entry name" value="SIGNAL PEPTIDASE I"/>
    <property type="match status" value="1"/>
</dbReference>
<comment type="subcellular location">
    <subcellularLocation>
        <location evidence="7">Membrane</location>
        <topology evidence="7">Single-pass type II membrane protein</topology>
    </subcellularLocation>
</comment>